<proteinExistence type="inferred from homology"/>
<dbReference type="PANTHER" id="PTHR34039:SF1">
    <property type="entry name" value="UPF0102 PROTEIN YRAN"/>
    <property type="match status" value="1"/>
</dbReference>
<dbReference type="InterPro" id="IPR011856">
    <property type="entry name" value="tRNA_endonuc-like_dom_sf"/>
</dbReference>
<dbReference type="HAMAP" id="MF_00048">
    <property type="entry name" value="UPF0102"/>
    <property type="match status" value="1"/>
</dbReference>
<dbReference type="Proteomes" id="UP001239909">
    <property type="component" value="Unassembled WGS sequence"/>
</dbReference>
<dbReference type="Gene3D" id="3.40.1350.10">
    <property type="match status" value="1"/>
</dbReference>
<evidence type="ECO:0000256" key="1">
    <source>
        <dbReference type="ARBA" id="ARBA00006738"/>
    </source>
</evidence>
<sequence>MTDGRRFHAGLAAEEIAAARYAAEGGEVLASRWRVPEGEIDLVVRLGTLTVFVEVKQRRRSGPDSPVSPRQWARIAAAASRWIAAHPDPAVTGYRFDAALIDGAGRLELVADAWRPGGG</sequence>
<dbReference type="InterPro" id="IPR011335">
    <property type="entry name" value="Restrct_endonuc-II-like"/>
</dbReference>
<gene>
    <name evidence="3" type="ORF">LNKW23_34060</name>
</gene>
<protein>
    <recommendedName>
        <fullName evidence="2">UPF0102 protein LNKW23_34060</fullName>
    </recommendedName>
</protein>
<name>A0ABQ6LMJ8_9RHOB</name>
<evidence type="ECO:0000313" key="3">
    <source>
        <dbReference type="EMBL" id="GMG84192.1"/>
    </source>
</evidence>
<dbReference type="SUPFAM" id="SSF52980">
    <property type="entry name" value="Restriction endonuclease-like"/>
    <property type="match status" value="1"/>
</dbReference>
<dbReference type="Pfam" id="PF02021">
    <property type="entry name" value="UPF0102"/>
    <property type="match status" value="1"/>
</dbReference>
<comment type="similarity">
    <text evidence="1 2">Belongs to the UPF0102 family.</text>
</comment>
<keyword evidence="4" id="KW-1185">Reference proteome</keyword>
<dbReference type="EMBL" id="BSYI01000031">
    <property type="protein sequence ID" value="GMG84192.1"/>
    <property type="molecule type" value="Genomic_DNA"/>
</dbReference>
<comment type="caution">
    <text evidence="3">The sequence shown here is derived from an EMBL/GenBank/DDBJ whole genome shotgun (WGS) entry which is preliminary data.</text>
</comment>
<dbReference type="RefSeq" id="WP_285673168.1">
    <property type="nucleotide sequence ID" value="NZ_BSYI01000031.1"/>
</dbReference>
<dbReference type="InterPro" id="IPR003509">
    <property type="entry name" value="UPF0102_YraN-like"/>
</dbReference>
<dbReference type="PANTHER" id="PTHR34039">
    <property type="entry name" value="UPF0102 PROTEIN YRAN"/>
    <property type="match status" value="1"/>
</dbReference>
<evidence type="ECO:0000256" key="2">
    <source>
        <dbReference type="HAMAP-Rule" id="MF_00048"/>
    </source>
</evidence>
<evidence type="ECO:0000313" key="4">
    <source>
        <dbReference type="Proteomes" id="UP001239909"/>
    </source>
</evidence>
<accession>A0ABQ6LMJ8</accession>
<organism evidence="3 4">
    <name type="scientific">Paralimibaculum aggregatum</name>
    <dbReference type="NCBI Taxonomy" id="3036245"/>
    <lineage>
        <taxon>Bacteria</taxon>
        <taxon>Pseudomonadati</taxon>
        <taxon>Pseudomonadota</taxon>
        <taxon>Alphaproteobacteria</taxon>
        <taxon>Rhodobacterales</taxon>
        <taxon>Paracoccaceae</taxon>
        <taxon>Paralimibaculum</taxon>
    </lineage>
</organism>
<reference evidence="3 4" key="1">
    <citation type="submission" date="2023-04" db="EMBL/GenBank/DDBJ databases">
        <title>Marinoamorphus aggregata gen. nov., sp. Nov., isolate from tissue of brittle star Ophioplocus japonicus.</title>
        <authorList>
            <person name="Kawano K."/>
            <person name="Sawayama S."/>
            <person name="Nakagawa S."/>
        </authorList>
    </citation>
    <scope>NUCLEOTIDE SEQUENCE [LARGE SCALE GENOMIC DNA]</scope>
    <source>
        <strain evidence="3 4">NKW23</strain>
    </source>
</reference>